<organism evidence="1 2">
    <name type="scientific">Candidatus Magasanikbacteria bacterium GW2011_GWE2_42_7</name>
    <dbReference type="NCBI Taxonomy" id="1619052"/>
    <lineage>
        <taxon>Bacteria</taxon>
        <taxon>Candidatus Magasanikiibacteriota</taxon>
    </lineage>
</organism>
<dbReference type="Proteomes" id="UP000033867">
    <property type="component" value="Unassembled WGS sequence"/>
</dbReference>
<name>A0A0G1BE08_9BACT</name>
<evidence type="ECO:0000313" key="2">
    <source>
        <dbReference type="Proteomes" id="UP000033867"/>
    </source>
</evidence>
<dbReference type="EMBL" id="LCEK01000024">
    <property type="protein sequence ID" value="KKS71590.1"/>
    <property type="molecule type" value="Genomic_DNA"/>
</dbReference>
<protein>
    <submittedName>
        <fullName evidence="1">Uncharacterized protein</fullName>
    </submittedName>
</protein>
<comment type="caution">
    <text evidence="1">The sequence shown here is derived from an EMBL/GenBank/DDBJ whole genome shotgun (WGS) entry which is preliminary data.</text>
</comment>
<dbReference type="AlphaFoldDB" id="A0A0G1BE08"/>
<proteinExistence type="predicted"/>
<gene>
    <name evidence="1" type="ORF">UV42_C0024G0013</name>
</gene>
<sequence length="84" mass="9822">MTRLRPIDLLLLDVGEMFPESKEVRELEIQGEPDRARLVRFLRMELVRLRSNDPKNKAARIEAVKLLLERAQQMLENLNTGSFC</sequence>
<evidence type="ECO:0000313" key="1">
    <source>
        <dbReference type="EMBL" id="KKS71590.1"/>
    </source>
</evidence>
<accession>A0A0G1BE08</accession>
<reference evidence="1 2" key="1">
    <citation type="journal article" date="2015" name="Nature">
        <title>rRNA introns, odd ribosomes, and small enigmatic genomes across a large radiation of phyla.</title>
        <authorList>
            <person name="Brown C.T."/>
            <person name="Hug L.A."/>
            <person name="Thomas B.C."/>
            <person name="Sharon I."/>
            <person name="Castelle C.J."/>
            <person name="Singh A."/>
            <person name="Wilkins M.J."/>
            <person name="Williams K.H."/>
            <person name="Banfield J.F."/>
        </authorList>
    </citation>
    <scope>NUCLEOTIDE SEQUENCE [LARGE SCALE GENOMIC DNA]</scope>
</reference>